<keyword evidence="4" id="KW-1185">Reference proteome</keyword>
<evidence type="ECO:0000256" key="2">
    <source>
        <dbReference type="SAM" id="SignalP"/>
    </source>
</evidence>
<accession>A0A8J3Q305</accession>
<name>A0A8J3Q305_9ACTN</name>
<protein>
    <recommendedName>
        <fullName evidence="5">WxL domain-containing protein</fullName>
    </recommendedName>
</protein>
<gene>
    <name evidence="3" type="ORF">Rhe02_04890</name>
</gene>
<organism evidence="3 4">
    <name type="scientific">Rhizocola hellebori</name>
    <dbReference type="NCBI Taxonomy" id="1392758"/>
    <lineage>
        <taxon>Bacteria</taxon>
        <taxon>Bacillati</taxon>
        <taxon>Actinomycetota</taxon>
        <taxon>Actinomycetes</taxon>
        <taxon>Micromonosporales</taxon>
        <taxon>Micromonosporaceae</taxon>
        <taxon>Rhizocola</taxon>
    </lineage>
</organism>
<proteinExistence type="predicted"/>
<evidence type="ECO:0000313" key="4">
    <source>
        <dbReference type="Proteomes" id="UP000612899"/>
    </source>
</evidence>
<feature type="region of interest" description="Disordered" evidence="1">
    <location>
        <begin position="232"/>
        <end position="255"/>
    </location>
</feature>
<dbReference type="RefSeq" id="WP_203906368.1">
    <property type="nucleotide sequence ID" value="NZ_BONY01000002.1"/>
</dbReference>
<feature type="signal peptide" evidence="2">
    <location>
        <begin position="1"/>
        <end position="29"/>
    </location>
</feature>
<evidence type="ECO:0000313" key="3">
    <source>
        <dbReference type="EMBL" id="GIH02422.1"/>
    </source>
</evidence>
<comment type="caution">
    <text evidence="3">The sequence shown here is derived from an EMBL/GenBank/DDBJ whole genome shotgun (WGS) entry which is preliminary data.</text>
</comment>
<dbReference type="EMBL" id="BONY01000002">
    <property type="protein sequence ID" value="GIH02422.1"/>
    <property type="molecule type" value="Genomic_DNA"/>
</dbReference>
<dbReference type="AlphaFoldDB" id="A0A8J3Q305"/>
<dbReference type="Proteomes" id="UP000612899">
    <property type="component" value="Unassembled WGS sequence"/>
</dbReference>
<reference evidence="3" key="1">
    <citation type="submission" date="2021-01" db="EMBL/GenBank/DDBJ databases">
        <title>Whole genome shotgun sequence of Rhizocola hellebori NBRC 109834.</title>
        <authorList>
            <person name="Komaki H."/>
            <person name="Tamura T."/>
        </authorList>
    </citation>
    <scope>NUCLEOTIDE SEQUENCE</scope>
    <source>
        <strain evidence="3">NBRC 109834</strain>
    </source>
</reference>
<feature type="chain" id="PRO_5035150537" description="WxL domain-containing protein" evidence="2">
    <location>
        <begin position="30"/>
        <end position="545"/>
    </location>
</feature>
<evidence type="ECO:0000256" key="1">
    <source>
        <dbReference type="SAM" id="MobiDB-lite"/>
    </source>
</evidence>
<sequence>MVSKTKQAGLTATVVMLAAASLAGQPAQAYGPVANSLGCRLYFTDAGTGISPTTWNDTFGLTLSPAQPSPGQTVTVTLTAAAGPTNGPSPLVAGDVPVVVAVDLGGVASGTVTLNLAGYPASAKDPYTPLGSITATGTFVAGAAGAATATVRQVKFANTTAATYCSNAGDRDQKASPEPTTIVEEFTVFDGATTITSVTGQTVSTHARAGNTINFAVTGLAPNAALTASLKDSTGAGTGEGSGSGSTTATGSGTGTLVVPAAPTPGARTLVVSDGVNSVSKPITILGTPTVSINPHGGGAGTSVAVTGTNWNPGSSVTIGGYKPLAGPPPPLSTSDTKVTVTASASGGIGGSFTVSDPTTAYVGASAGFGPSTLFAIAGWTVSPDSCASPCPLAYNLTQVVTGGSLAMARTAGSSNISLSGITLNGSVQESSGTLSALTVTDYRGSTFGWSLVATLSDFTGTPGGTISKANLFWSPLCVSTPGATNAVTAVAGSAGPVDAATLCSAPADPAGTGGSFDASAALALTVPANQLAGNYTATLTITLS</sequence>
<keyword evidence="2" id="KW-0732">Signal</keyword>
<evidence type="ECO:0008006" key="5">
    <source>
        <dbReference type="Google" id="ProtNLM"/>
    </source>
</evidence>